<dbReference type="InParanoid" id="A0A0G4F6A0"/>
<evidence type="ECO:0000313" key="3">
    <source>
        <dbReference type="Proteomes" id="UP000041254"/>
    </source>
</evidence>
<sequence length="154" mass="16651">MKRAHLCAVGAALAILRLPPPSLCLSLGCIYPPPKFTAFYNHGVSGHLLRANATSSRNSLVQLTMDTGTDGSPSSDPSVHIDIEHFVTDPFPTELAVDVAKNKWKYRCKVGTPEAIAFGPIVMRVRARDANGTVAQLQIPGPPYSAILRCESRR</sequence>
<protein>
    <submittedName>
        <fullName evidence="2">Uncharacterized protein</fullName>
    </submittedName>
</protein>
<dbReference type="EMBL" id="CDMY01000376">
    <property type="protein sequence ID" value="CEM07549.1"/>
    <property type="molecule type" value="Genomic_DNA"/>
</dbReference>
<gene>
    <name evidence="2" type="ORF">Vbra_14467</name>
</gene>
<dbReference type="AlphaFoldDB" id="A0A0G4F6A0"/>
<dbReference type="PROSITE" id="PS51257">
    <property type="entry name" value="PROKAR_LIPOPROTEIN"/>
    <property type="match status" value="1"/>
</dbReference>
<dbReference type="Proteomes" id="UP000041254">
    <property type="component" value="Unassembled WGS sequence"/>
</dbReference>
<evidence type="ECO:0000256" key="1">
    <source>
        <dbReference type="SAM" id="SignalP"/>
    </source>
</evidence>
<feature type="chain" id="PRO_5005188355" evidence="1">
    <location>
        <begin position="25"/>
        <end position="154"/>
    </location>
</feature>
<organism evidence="2 3">
    <name type="scientific">Vitrella brassicaformis (strain CCMP3155)</name>
    <dbReference type="NCBI Taxonomy" id="1169540"/>
    <lineage>
        <taxon>Eukaryota</taxon>
        <taxon>Sar</taxon>
        <taxon>Alveolata</taxon>
        <taxon>Colpodellida</taxon>
        <taxon>Vitrellaceae</taxon>
        <taxon>Vitrella</taxon>
    </lineage>
</organism>
<keyword evidence="3" id="KW-1185">Reference proteome</keyword>
<feature type="signal peptide" evidence="1">
    <location>
        <begin position="1"/>
        <end position="24"/>
    </location>
</feature>
<reference evidence="2 3" key="1">
    <citation type="submission" date="2014-11" db="EMBL/GenBank/DDBJ databases">
        <authorList>
            <person name="Zhu J."/>
            <person name="Qi W."/>
            <person name="Song R."/>
        </authorList>
    </citation>
    <scope>NUCLEOTIDE SEQUENCE [LARGE SCALE GENOMIC DNA]</scope>
</reference>
<keyword evidence="1" id="KW-0732">Signal</keyword>
<name>A0A0G4F6A0_VITBC</name>
<evidence type="ECO:0000313" key="2">
    <source>
        <dbReference type="EMBL" id="CEM07549.1"/>
    </source>
</evidence>
<dbReference type="VEuPathDB" id="CryptoDB:Vbra_14467"/>
<accession>A0A0G4F6A0</accession>
<proteinExistence type="predicted"/>